<organism evidence="1 2">
    <name type="scientific">[Clostridium] leptum</name>
    <dbReference type="NCBI Taxonomy" id="1535"/>
    <lineage>
        <taxon>Bacteria</taxon>
        <taxon>Bacillati</taxon>
        <taxon>Bacillota</taxon>
        <taxon>Clostridia</taxon>
        <taxon>Eubacteriales</taxon>
        <taxon>Oscillospiraceae</taxon>
        <taxon>Oscillospiraceae incertae sedis</taxon>
    </lineage>
</organism>
<evidence type="ECO:0000313" key="2">
    <source>
        <dbReference type="Proteomes" id="UP000284751"/>
    </source>
</evidence>
<dbReference type="PIRSF" id="PIRSF021435">
    <property type="entry name" value="SpoIIIAB"/>
    <property type="match status" value="1"/>
</dbReference>
<dbReference type="InterPro" id="IPR014198">
    <property type="entry name" value="Spore_III_AB"/>
</dbReference>
<dbReference type="AlphaFoldDB" id="A0A412B0K8"/>
<protein>
    <recommendedName>
        <fullName evidence="3">Stage III sporulation protein AB</fullName>
    </recommendedName>
</protein>
<dbReference type="EMBL" id="QRTC01000003">
    <property type="protein sequence ID" value="RGQ44184.1"/>
    <property type="molecule type" value="Genomic_DNA"/>
</dbReference>
<name>A0A412B0K8_9FIRM</name>
<gene>
    <name evidence="1" type="ORF">DWY99_01890</name>
</gene>
<comment type="caution">
    <text evidence="1">The sequence shown here is derived from an EMBL/GenBank/DDBJ whole genome shotgun (WGS) entry which is preliminary data.</text>
</comment>
<evidence type="ECO:0000313" key="1">
    <source>
        <dbReference type="EMBL" id="RGQ44184.1"/>
    </source>
</evidence>
<dbReference type="Proteomes" id="UP000284751">
    <property type="component" value="Unassembled WGS sequence"/>
</dbReference>
<proteinExistence type="predicted"/>
<dbReference type="Pfam" id="PF09548">
    <property type="entry name" value="Spore_III_AB"/>
    <property type="match status" value="1"/>
</dbReference>
<sequence length="168" mass="18948">MIKMMGCLMIVLTGAAVGYLQSKKLTARTLFFEEYQKFLSELTLQIRYDSSSLERILEKFSDYRRLAPVLRICREKIQDGNSFFESWHQGVGKLSKDNGLLKGDIELLLDLGKGLGISDLGGQLSHLKLNGELTKLRLEEARECKVKKGKLYQMLGLSLGITTALLFL</sequence>
<reference evidence="1 2" key="1">
    <citation type="submission" date="2018-08" db="EMBL/GenBank/DDBJ databases">
        <title>A genome reference for cultivated species of the human gut microbiota.</title>
        <authorList>
            <person name="Zou Y."/>
            <person name="Xue W."/>
            <person name="Luo G."/>
        </authorList>
    </citation>
    <scope>NUCLEOTIDE SEQUENCE [LARGE SCALE GENOMIC DNA]</scope>
    <source>
        <strain evidence="1 2">AF28-26</strain>
    </source>
</reference>
<accession>A0A412B0K8</accession>
<evidence type="ECO:0008006" key="3">
    <source>
        <dbReference type="Google" id="ProtNLM"/>
    </source>
</evidence>